<proteinExistence type="predicted"/>
<name>A0A071MHQ7_9BURK</name>
<sequence length="164" mass="18148">MKRALRGPFRPMLFNSMEIDPMPTSHAGNTPPELATLAVFDVTEFPLVVVRNDAIASGGYAQRWLDDMHALMRHGEPFVMIFPPARPDEPHDDRKERGMWLKQNRAALAAVCRALVSVEPDSTEREAAIANASGIEKAFGIPFDVTASLDDAKHAGRRRLTEAL</sequence>
<reference evidence="1" key="1">
    <citation type="submission" date="2014-04" db="EMBL/GenBank/DDBJ databases">
        <title>In planta biocontrol of soil-borne Fusarium wilt of banana through a plant endophytic bacterium, Burkholderia cenocepacia 869T2.</title>
        <authorList>
            <person name="Ho Y.-N."/>
            <person name="Chiang H.-M."/>
            <person name="Chao C.-P."/>
            <person name="Su C.-C."/>
            <person name="Hsu H.-F."/>
            <person name="Guo C.-T."/>
            <person name="Hsieh J.-L."/>
            <person name="Huang C.-C."/>
        </authorList>
    </citation>
    <scope>NUCLEOTIDE SEQUENCE [LARGE SCALE GENOMIC DNA]</scope>
    <source>
        <strain evidence="1">869T2</strain>
    </source>
</reference>
<evidence type="ECO:0008006" key="2">
    <source>
        <dbReference type="Google" id="ProtNLM"/>
    </source>
</evidence>
<dbReference type="AlphaFoldDB" id="A0A071MHQ7"/>
<dbReference type="EMBL" id="JJOA01000006">
    <property type="protein sequence ID" value="KEA60205.1"/>
    <property type="molecule type" value="Genomic_DNA"/>
</dbReference>
<accession>A0A071MHQ7</accession>
<evidence type="ECO:0000313" key="1">
    <source>
        <dbReference type="EMBL" id="KEA60205.1"/>
    </source>
</evidence>
<comment type="caution">
    <text evidence="1">The sequence shown here is derived from an EMBL/GenBank/DDBJ whole genome shotgun (WGS) entry which is preliminary data.</text>
</comment>
<organism evidence="1">
    <name type="scientific">Burkholderia cenocepacia</name>
    <dbReference type="NCBI Taxonomy" id="95486"/>
    <lineage>
        <taxon>Bacteria</taxon>
        <taxon>Pseudomonadati</taxon>
        <taxon>Pseudomonadota</taxon>
        <taxon>Betaproteobacteria</taxon>
        <taxon>Burkholderiales</taxon>
        <taxon>Burkholderiaceae</taxon>
        <taxon>Burkholderia</taxon>
        <taxon>Burkholderia cepacia complex</taxon>
    </lineage>
</organism>
<gene>
    <name evidence="1" type="ORF">DT99_07145</name>
</gene>
<protein>
    <recommendedName>
        <fullName evidence="2">ATP--cob(I)alamin adenosyltransferase</fullName>
    </recommendedName>
</protein>